<dbReference type="Gene3D" id="3.30.565.10">
    <property type="entry name" value="Histidine kinase-like ATPase, C-terminal domain"/>
    <property type="match status" value="1"/>
</dbReference>
<evidence type="ECO:0000256" key="10">
    <source>
        <dbReference type="SAM" id="Phobius"/>
    </source>
</evidence>
<dbReference type="InterPro" id="IPR050482">
    <property type="entry name" value="Sensor_HK_TwoCompSys"/>
</dbReference>
<dbReference type="PANTHER" id="PTHR24421">
    <property type="entry name" value="NITRATE/NITRITE SENSOR PROTEIN NARX-RELATED"/>
    <property type="match status" value="1"/>
</dbReference>
<keyword evidence="3" id="KW-0597">Phosphoprotein</keyword>
<evidence type="ECO:0000256" key="3">
    <source>
        <dbReference type="ARBA" id="ARBA00022553"/>
    </source>
</evidence>
<dbReference type="InterPro" id="IPR011712">
    <property type="entry name" value="Sig_transdc_His_kin_sub3_dim/P"/>
</dbReference>
<evidence type="ECO:0000256" key="2">
    <source>
        <dbReference type="ARBA" id="ARBA00012438"/>
    </source>
</evidence>
<dbReference type="InterPro" id="IPR055558">
    <property type="entry name" value="DUF7134"/>
</dbReference>
<evidence type="ECO:0000256" key="1">
    <source>
        <dbReference type="ARBA" id="ARBA00000085"/>
    </source>
</evidence>
<evidence type="ECO:0000256" key="8">
    <source>
        <dbReference type="ARBA" id="ARBA00023012"/>
    </source>
</evidence>
<keyword evidence="10" id="KW-0472">Membrane</keyword>
<feature type="domain" description="Signal transduction histidine kinase subgroup 3 dimerisation and phosphoacceptor" evidence="11">
    <location>
        <begin position="214"/>
        <end position="279"/>
    </location>
</feature>
<keyword evidence="10" id="KW-0812">Transmembrane</keyword>
<dbReference type="GO" id="GO:0000155">
    <property type="term" value="F:phosphorelay sensor kinase activity"/>
    <property type="evidence" value="ECO:0007669"/>
    <property type="project" value="InterPro"/>
</dbReference>
<dbReference type="Gene3D" id="1.20.5.1930">
    <property type="match status" value="1"/>
</dbReference>
<dbReference type="Proteomes" id="UP000199671">
    <property type="component" value="Unassembled WGS sequence"/>
</dbReference>
<evidence type="ECO:0000313" key="14">
    <source>
        <dbReference type="Proteomes" id="UP000199671"/>
    </source>
</evidence>
<dbReference type="SUPFAM" id="SSF55874">
    <property type="entry name" value="ATPase domain of HSP90 chaperone/DNA topoisomerase II/histidine kinase"/>
    <property type="match status" value="1"/>
</dbReference>
<feature type="domain" description="DUF7134" evidence="12">
    <location>
        <begin position="24"/>
        <end position="185"/>
    </location>
</feature>
<evidence type="ECO:0000256" key="4">
    <source>
        <dbReference type="ARBA" id="ARBA00022679"/>
    </source>
</evidence>
<evidence type="ECO:0000259" key="12">
    <source>
        <dbReference type="Pfam" id="PF23539"/>
    </source>
</evidence>
<dbReference type="InterPro" id="IPR036890">
    <property type="entry name" value="HATPase_C_sf"/>
</dbReference>
<dbReference type="PANTHER" id="PTHR24421:SF10">
    <property type="entry name" value="NITRATE_NITRITE SENSOR PROTEIN NARQ"/>
    <property type="match status" value="1"/>
</dbReference>
<name>A0A1G9VJ79_9ACTO</name>
<keyword evidence="7" id="KW-0067">ATP-binding</keyword>
<evidence type="ECO:0000256" key="5">
    <source>
        <dbReference type="ARBA" id="ARBA00022741"/>
    </source>
</evidence>
<protein>
    <recommendedName>
        <fullName evidence="2">histidine kinase</fullName>
        <ecNumber evidence="2">2.7.13.3</ecNumber>
    </recommendedName>
</protein>
<keyword evidence="8" id="KW-0902">Two-component regulatory system</keyword>
<dbReference type="CDD" id="cd16917">
    <property type="entry name" value="HATPase_UhpB-NarQ-NarX-like"/>
    <property type="match status" value="1"/>
</dbReference>
<feature type="region of interest" description="Disordered" evidence="9">
    <location>
        <begin position="385"/>
        <end position="408"/>
    </location>
</feature>
<gene>
    <name evidence="13" type="ORF">SAMN04487766_10630</name>
</gene>
<dbReference type="GO" id="GO:0016020">
    <property type="term" value="C:membrane"/>
    <property type="evidence" value="ECO:0007669"/>
    <property type="project" value="InterPro"/>
</dbReference>
<evidence type="ECO:0000256" key="7">
    <source>
        <dbReference type="ARBA" id="ARBA00022840"/>
    </source>
</evidence>
<organism evidence="13 14">
    <name type="scientific">Actinomyces ruminicola</name>
    <dbReference type="NCBI Taxonomy" id="332524"/>
    <lineage>
        <taxon>Bacteria</taxon>
        <taxon>Bacillati</taxon>
        <taxon>Actinomycetota</taxon>
        <taxon>Actinomycetes</taxon>
        <taxon>Actinomycetales</taxon>
        <taxon>Actinomycetaceae</taxon>
        <taxon>Actinomyces</taxon>
    </lineage>
</organism>
<dbReference type="Pfam" id="PF23539">
    <property type="entry name" value="DUF7134"/>
    <property type="match status" value="1"/>
</dbReference>
<feature type="transmembrane region" description="Helical" evidence="10">
    <location>
        <begin position="159"/>
        <end position="181"/>
    </location>
</feature>
<comment type="catalytic activity">
    <reaction evidence="1">
        <text>ATP + protein L-histidine = ADP + protein N-phospho-L-histidine.</text>
        <dbReference type="EC" id="2.7.13.3"/>
    </reaction>
</comment>
<dbReference type="GO" id="GO:0005524">
    <property type="term" value="F:ATP binding"/>
    <property type="evidence" value="ECO:0007669"/>
    <property type="project" value="UniProtKB-KW"/>
</dbReference>
<evidence type="ECO:0000256" key="6">
    <source>
        <dbReference type="ARBA" id="ARBA00022777"/>
    </source>
</evidence>
<accession>A0A1G9VJ79</accession>
<feature type="region of interest" description="Disordered" evidence="9">
    <location>
        <begin position="1"/>
        <end position="20"/>
    </location>
</feature>
<sequence length="455" mass="47049">MNDDEAAGPSTPGAFSGIRRHLPRTRPGAADTLLAVGLAYVCAWNPPTLLESPTGAGLRAAMFDSGAYAIILAVCCVAIALRRLAPTAAVAVIGVALTVHVLIFDGLSILAVVACLVAAETCTSRVPRPRAWILLVAGYVGAATGSLRAGHLIEPPTPASGLIIVVVAWAFVTVAALTGLLRRRSRERVEHALERAELLAAQQETEWRLAVVAERQRIARDVHDLLGHSLSVIGMQAAGARAVLEADPDAAGRALAVIGQTSRDAVDEVRGLVDVLRADGEVPDAAQPADCPPTSPGPWPAPVPAPGLDDMAHLVAGARRAGLPVTLELYLDGDVPEPVDEAVYRCVQEALTNVLRHAAGAPTVVRLCVQAESVEVVVENLAPASAASEAAESAGTDRDGPGPNPRRGVGLVAMRERLAAVGGFLQAGPRLEGGWRVHVVVPAAGREAQDSEGAA</sequence>
<keyword evidence="10" id="KW-1133">Transmembrane helix</keyword>
<dbReference type="OrthoDB" id="5241784at2"/>
<keyword evidence="6 13" id="KW-0418">Kinase</keyword>
<feature type="compositionally biased region" description="Low complexity" evidence="9">
    <location>
        <begin position="385"/>
        <end position="394"/>
    </location>
</feature>
<dbReference type="EMBL" id="FNHU01000006">
    <property type="protein sequence ID" value="SDM72244.1"/>
    <property type="molecule type" value="Genomic_DNA"/>
</dbReference>
<dbReference type="GO" id="GO:0046983">
    <property type="term" value="F:protein dimerization activity"/>
    <property type="evidence" value="ECO:0007669"/>
    <property type="project" value="InterPro"/>
</dbReference>
<dbReference type="RefSeq" id="WP_092609689.1">
    <property type="nucleotide sequence ID" value="NZ_FNHU01000006.1"/>
</dbReference>
<proteinExistence type="predicted"/>
<keyword evidence="5" id="KW-0547">Nucleotide-binding</keyword>
<reference evidence="13 14" key="1">
    <citation type="submission" date="2016-10" db="EMBL/GenBank/DDBJ databases">
        <authorList>
            <person name="de Groot N.N."/>
        </authorList>
    </citation>
    <scope>NUCLEOTIDE SEQUENCE [LARGE SCALE GENOMIC DNA]</scope>
    <source>
        <strain evidence="13 14">KPR-7B</strain>
    </source>
</reference>
<feature type="transmembrane region" description="Helical" evidence="10">
    <location>
        <begin position="91"/>
        <end position="119"/>
    </location>
</feature>
<dbReference type="AlphaFoldDB" id="A0A1G9VJ79"/>
<feature type="transmembrane region" description="Helical" evidence="10">
    <location>
        <begin position="67"/>
        <end position="85"/>
    </location>
</feature>
<evidence type="ECO:0000256" key="9">
    <source>
        <dbReference type="SAM" id="MobiDB-lite"/>
    </source>
</evidence>
<dbReference type="Pfam" id="PF07730">
    <property type="entry name" value="HisKA_3"/>
    <property type="match status" value="1"/>
</dbReference>
<keyword evidence="4" id="KW-0808">Transferase</keyword>
<evidence type="ECO:0000259" key="11">
    <source>
        <dbReference type="Pfam" id="PF07730"/>
    </source>
</evidence>
<dbReference type="EC" id="2.7.13.3" evidence="2"/>
<evidence type="ECO:0000313" key="13">
    <source>
        <dbReference type="EMBL" id="SDM72244.1"/>
    </source>
</evidence>
<feature type="transmembrane region" description="Helical" evidence="10">
    <location>
        <begin position="131"/>
        <end position="153"/>
    </location>
</feature>